<dbReference type="AlphaFoldDB" id="A0A6M3LDV1"/>
<gene>
    <name evidence="1" type="ORF">MM415B04613_0012</name>
</gene>
<proteinExistence type="predicted"/>
<dbReference type="EMBL" id="MT143073">
    <property type="protein sequence ID" value="QJA92519.1"/>
    <property type="molecule type" value="Genomic_DNA"/>
</dbReference>
<sequence>MNDKEFQDLKDQIRQVNFELERLQAIYRKETGQRLFCFDVEPLINAHFNVREEECLKSSS</sequence>
<evidence type="ECO:0000313" key="1">
    <source>
        <dbReference type="EMBL" id="QJA92519.1"/>
    </source>
</evidence>
<accession>A0A6M3LDV1</accession>
<reference evidence="1" key="1">
    <citation type="submission" date="2020-03" db="EMBL/GenBank/DDBJ databases">
        <title>The deep terrestrial virosphere.</title>
        <authorList>
            <person name="Holmfeldt K."/>
            <person name="Nilsson E."/>
            <person name="Simone D."/>
            <person name="Lopez-Fernandez M."/>
            <person name="Wu X."/>
            <person name="de Brujin I."/>
            <person name="Lundin D."/>
            <person name="Andersson A."/>
            <person name="Bertilsson S."/>
            <person name="Dopson M."/>
        </authorList>
    </citation>
    <scope>NUCLEOTIDE SEQUENCE</scope>
    <source>
        <strain evidence="1">MM415B04613</strain>
    </source>
</reference>
<name>A0A6M3LDV1_9ZZZZ</name>
<organism evidence="1">
    <name type="scientific">viral metagenome</name>
    <dbReference type="NCBI Taxonomy" id="1070528"/>
    <lineage>
        <taxon>unclassified sequences</taxon>
        <taxon>metagenomes</taxon>
        <taxon>organismal metagenomes</taxon>
    </lineage>
</organism>
<protein>
    <submittedName>
        <fullName evidence="1">Uncharacterized protein</fullName>
    </submittedName>
</protein>